<dbReference type="WBParaSite" id="DME_0000436401-mRNA-1">
    <property type="protein sequence ID" value="DME_0000436401-mRNA-1"/>
    <property type="gene ID" value="DME_0000436401"/>
</dbReference>
<dbReference type="SUPFAM" id="SSF49899">
    <property type="entry name" value="Concanavalin A-like lectins/glucanases"/>
    <property type="match status" value="1"/>
</dbReference>
<dbReference type="InterPro" id="IPR011545">
    <property type="entry name" value="DEAD/DEAH_box_helicase_dom"/>
</dbReference>
<keyword evidence="5 11" id="KW-0347">Helicase</keyword>
<keyword evidence="7 11" id="KW-0067">ATP-binding</keyword>
<evidence type="ECO:0000256" key="5">
    <source>
        <dbReference type="ARBA" id="ARBA00022806"/>
    </source>
</evidence>
<dbReference type="FunFam" id="3.40.50.300:FF:000708">
    <property type="entry name" value="ATP-dependent RNA helicase DDX1"/>
    <property type="match status" value="1"/>
</dbReference>
<dbReference type="Proteomes" id="UP000274756">
    <property type="component" value="Unassembled WGS sequence"/>
</dbReference>
<evidence type="ECO:0000259" key="15">
    <source>
        <dbReference type="PROSITE" id="PS51195"/>
    </source>
</evidence>
<evidence type="ECO:0000256" key="2">
    <source>
        <dbReference type="ARBA" id="ARBA00022722"/>
    </source>
</evidence>
<feature type="domain" description="Helicase C-terminal" evidence="14">
    <location>
        <begin position="475"/>
        <end position="668"/>
    </location>
</feature>
<protein>
    <recommendedName>
        <fullName evidence="11">ATP-dependent RNA helicase</fullName>
        <ecNumber evidence="11">3.6.4.13</ecNumber>
    </recommendedName>
</protein>
<dbReference type="CDD" id="cd12873">
    <property type="entry name" value="SPRY_DDX1"/>
    <property type="match status" value="1"/>
</dbReference>
<evidence type="ECO:0000256" key="7">
    <source>
        <dbReference type="ARBA" id="ARBA00022840"/>
    </source>
</evidence>
<dbReference type="InterPro" id="IPR014014">
    <property type="entry name" value="RNA_helicase_DEAD_Q_motif"/>
</dbReference>
<dbReference type="PROSITE" id="PS51194">
    <property type="entry name" value="HELICASE_CTER"/>
    <property type="match status" value="1"/>
</dbReference>
<evidence type="ECO:0000313" key="18">
    <source>
        <dbReference type="Proteomes" id="UP000274756"/>
    </source>
</evidence>
<evidence type="ECO:0000259" key="14">
    <source>
        <dbReference type="PROSITE" id="PS51194"/>
    </source>
</evidence>
<evidence type="ECO:0000256" key="8">
    <source>
        <dbReference type="ARBA" id="ARBA00022884"/>
    </source>
</evidence>
<dbReference type="GO" id="GO:0003724">
    <property type="term" value="F:RNA helicase activity"/>
    <property type="evidence" value="ECO:0007669"/>
    <property type="project" value="UniProtKB-EC"/>
</dbReference>
<dbReference type="Proteomes" id="UP000038040">
    <property type="component" value="Unplaced"/>
</dbReference>
<dbReference type="InterPro" id="IPR001870">
    <property type="entry name" value="B30.2/SPRY"/>
</dbReference>
<dbReference type="SMART" id="SM00449">
    <property type="entry name" value="SPRY"/>
    <property type="match status" value="1"/>
</dbReference>
<dbReference type="GO" id="GO:0005524">
    <property type="term" value="F:ATP binding"/>
    <property type="evidence" value="ECO:0007669"/>
    <property type="project" value="UniProtKB-UniRule"/>
</dbReference>
<dbReference type="InterPro" id="IPR043136">
    <property type="entry name" value="B30.2/SPRY_sf"/>
</dbReference>
<evidence type="ECO:0000256" key="11">
    <source>
        <dbReference type="RuleBase" id="RU365068"/>
    </source>
</evidence>
<dbReference type="InterPro" id="IPR014001">
    <property type="entry name" value="Helicase_ATP-bd"/>
</dbReference>
<evidence type="ECO:0000313" key="17">
    <source>
        <dbReference type="Proteomes" id="UP000038040"/>
    </source>
</evidence>
<dbReference type="InterPro" id="IPR027417">
    <property type="entry name" value="P-loop_NTPase"/>
</dbReference>
<name>A0A0N4UB05_DRAME</name>
<reference evidence="16 18" key="2">
    <citation type="submission" date="2018-11" db="EMBL/GenBank/DDBJ databases">
        <authorList>
            <consortium name="Pathogen Informatics"/>
        </authorList>
    </citation>
    <scope>NUCLEOTIDE SEQUENCE [LARGE SCALE GENOMIC DNA]</scope>
</reference>
<evidence type="ECO:0000313" key="16">
    <source>
        <dbReference type="EMBL" id="VDN58274.1"/>
    </source>
</evidence>
<accession>A0A0N4UB05</accession>
<gene>
    <name evidence="16" type="ORF">DME_LOCUS8247</name>
</gene>
<dbReference type="GO" id="GO:0003723">
    <property type="term" value="F:RNA binding"/>
    <property type="evidence" value="ECO:0007669"/>
    <property type="project" value="UniProtKB-UniRule"/>
</dbReference>
<keyword evidence="2" id="KW-0540">Nuclease</keyword>
<feature type="domain" description="DEAD-box RNA helicase Q" evidence="15">
    <location>
        <begin position="2"/>
        <end position="30"/>
    </location>
</feature>
<keyword evidence="4 11" id="KW-0378">Hydrolase</keyword>
<dbReference type="Gene3D" id="2.60.120.920">
    <property type="match status" value="1"/>
</dbReference>
<dbReference type="SUPFAM" id="SSF52540">
    <property type="entry name" value="P-loop containing nucleoside triphosphate hydrolases"/>
    <property type="match status" value="2"/>
</dbReference>
<dbReference type="Pfam" id="PF00271">
    <property type="entry name" value="Helicase_C"/>
    <property type="match status" value="1"/>
</dbReference>
<dbReference type="EC" id="3.6.4.13" evidence="11"/>
<feature type="domain" description="Helicase ATP-binding" evidence="13">
    <location>
        <begin position="244"/>
        <end position="418"/>
    </location>
</feature>
<dbReference type="AlphaFoldDB" id="A0A0N4UB05"/>
<dbReference type="STRING" id="318479.A0A0N4UB05"/>
<dbReference type="Pfam" id="PF00622">
    <property type="entry name" value="SPRY"/>
    <property type="match status" value="1"/>
</dbReference>
<keyword evidence="18" id="KW-1185">Reference proteome</keyword>
<keyword evidence="6" id="KW-0269">Exonuclease</keyword>
<dbReference type="EMBL" id="UYYG01001167">
    <property type="protein sequence ID" value="VDN58274.1"/>
    <property type="molecule type" value="Genomic_DNA"/>
</dbReference>
<reference evidence="19" key="1">
    <citation type="submission" date="2016-04" db="UniProtKB">
        <authorList>
            <consortium name="WormBaseParasite"/>
        </authorList>
    </citation>
    <scope>IDENTIFICATION</scope>
</reference>
<comment type="function">
    <text evidence="11">RNA helicase.</text>
</comment>
<dbReference type="Gene3D" id="3.40.50.300">
    <property type="entry name" value="P-loop containing nucleotide triphosphate hydrolases"/>
    <property type="match status" value="3"/>
</dbReference>
<dbReference type="PANTHER" id="PTHR24031">
    <property type="entry name" value="RNA HELICASE"/>
    <property type="match status" value="1"/>
</dbReference>
<keyword evidence="8 11" id="KW-0694">RNA-binding</keyword>
<evidence type="ECO:0000259" key="13">
    <source>
        <dbReference type="PROSITE" id="PS51192"/>
    </source>
</evidence>
<dbReference type="CDD" id="cd18787">
    <property type="entry name" value="SF2_C_DEAD"/>
    <property type="match status" value="1"/>
</dbReference>
<evidence type="ECO:0000259" key="12">
    <source>
        <dbReference type="PROSITE" id="PS50188"/>
    </source>
</evidence>
<organism evidence="17 19">
    <name type="scientific">Dracunculus medinensis</name>
    <name type="common">Guinea worm</name>
    <dbReference type="NCBI Taxonomy" id="318479"/>
    <lineage>
        <taxon>Eukaryota</taxon>
        <taxon>Metazoa</taxon>
        <taxon>Ecdysozoa</taxon>
        <taxon>Nematoda</taxon>
        <taxon>Chromadorea</taxon>
        <taxon>Rhabditida</taxon>
        <taxon>Spirurina</taxon>
        <taxon>Dracunculoidea</taxon>
        <taxon>Dracunculidae</taxon>
        <taxon>Dracunculus</taxon>
    </lineage>
</organism>
<dbReference type="InterPro" id="IPR003877">
    <property type="entry name" value="SPRY_dom"/>
</dbReference>
<feature type="domain" description="B30.2/SPRY" evidence="12">
    <location>
        <begin position="1"/>
        <end position="226"/>
    </location>
</feature>
<comment type="catalytic activity">
    <reaction evidence="9 11">
        <text>ATP + H2O = ADP + phosphate + H(+)</text>
        <dbReference type="Rhea" id="RHEA:13065"/>
        <dbReference type="ChEBI" id="CHEBI:15377"/>
        <dbReference type="ChEBI" id="CHEBI:15378"/>
        <dbReference type="ChEBI" id="CHEBI:30616"/>
        <dbReference type="ChEBI" id="CHEBI:43474"/>
        <dbReference type="ChEBI" id="CHEBI:456216"/>
        <dbReference type="EC" id="3.6.4.13"/>
    </reaction>
</comment>
<dbReference type="OrthoDB" id="1735at2759"/>
<evidence type="ECO:0000256" key="1">
    <source>
        <dbReference type="ARBA" id="ARBA00008765"/>
    </source>
</evidence>
<evidence type="ECO:0000256" key="3">
    <source>
        <dbReference type="ARBA" id="ARBA00022741"/>
    </source>
</evidence>
<dbReference type="SMART" id="SM00490">
    <property type="entry name" value="HELICc"/>
    <property type="match status" value="1"/>
</dbReference>
<dbReference type="PROSITE" id="PS51192">
    <property type="entry name" value="HELICASE_ATP_BIND_1"/>
    <property type="match status" value="1"/>
</dbReference>
<dbReference type="PROSITE" id="PS50188">
    <property type="entry name" value="B302_SPRY"/>
    <property type="match status" value="1"/>
</dbReference>
<evidence type="ECO:0000256" key="4">
    <source>
        <dbReference type="ARBA" id="ARBA00022801"/>
    </source>
</evidence>
<dbReference type="CDD" id="cd17938">
    <property type="entry name" value="DEADc_DDX1"/>
    <property type="match status" value="1"/>
</dbReference>
<proteinExistence type="inferred from homology"/>
<dbReference type="PROSITE" id="PS51195">
    <property type="entry name" value="Q_MOTIF"/>
    <property type="match status" value="1"/>
</dbReference>
<dbReference type="GO" id="GO:0004527">
    <property type="term" value="F:exonuclease activity"/>
    <property type="evidence" value="ECO:0007669"/>
    <property type="project" value="UniProtKB-KW"/>
</dbReference>
<comment type="domain">
    <text evidence="11">The helicase domain is involved in the stimulation of RELA transcriptional activity.</text>
</comment>
<evidence type="ECO:0000256" key="10">
    <source>
        <dbReference type="PROSITE-ProRule" id="PRU00552"/>
    </source>
</evidence>
<comment type="similarity">
    <text evidence="1">Belongs to the DEAD box helicase family. DDX1 subfamily.</text>
</comment>
<evidence type="ECO:0000256" key="9">
    <source>
        <dbReference type="ARBA" id="ARBA00047984"/>
    </source>
</evidence>
<evidence type="ECO:0000256" key="6">
    <source>
        <dbReference type="ARBA" id="ARBA00022839"/>
    </source>
</evidence>
<dbReference type="InterPro" id="IPR013320">
    <property type="entry name" value="ConA-like_dom_sf"/>
</dbReference>
<sequence length="719" mass="80391">MTAFEELGMLPELGKAVVEMDWTLPTDIQSEAIPAILGGGDVLMAAETGSGKTGAFCLPVLQIVWESLRDQLAGKWRLNAYDRNDNLAIDPDGLLCQSRDPKAWNGARCSHGVFGSGKYYYEGIVTDDGLCRLGWSSHNDKYGFGFGGTGKKSNNNQFTDYGRSFTLNDTIGCLLDLDNYTISFSKNGERFGKAFDIPDQLKNVPLYPAVYLQNAEILVSFENFHLAFSYRITILKFSKIIQEYTPVSKASRECVVDSPNSGNVSSRAKPVDMNSPSCIIIEPTKELAEQTNAQIEVFKKYLEKPFIRNALVIGSMPVGEQIKMLSAGVDIITCTPGRLEDFIQSGKILLSNVRFFILDEAVNFLSGKTHLPTIERIHAALPKVTCTGERLQMIVCSATLHNFDVKKMADRMMHFPQWVDLKGQDSVPDTVHHVVCKVDAQSDRMWIRLKKHERIQTDGIHANDEIRPGSEYPETLSEATKILKGEYVLKAIKQHNMDQGIIFCRTKLDCDNLESFLQRRASGNANITCVCLHSDRKPEERTRNFELFKKGTVKFLICTDVAARGIDVRGVPFVINVTLPDDKANYLHRIGRVGRAERMGLAISFVSTYQEKVWYHKCASRGLKCHNTALVTQRGCAIWYDEMKLLEEIEEHLGVTIPQIETDMVVPVDEFDGKVVYGAKRSNTGYAGHAVELTGAVAQLADLERALQLSYLKMFMAKS</sequence>
<evidence type="ECO:0000313" key="19">
    <source>
        <dbReference type="WBParaSite" id="DME_0000436401-mRNA-1"/>
    </source>
</evidence>
<feature type="short sequence motif" description="Q motif" evidence="10">
    <location>
        <begin position="2"/>
        <end position="30"/>
    </location>
</feature>
<dbReference type="SMART" id="SM00487">
    <property type="entry name" value="DEXDc"/>
    <property type="match status" value="1"/>
</dbReference>
<keyword evidence="3 11" id="KW-0547">Nucleotide-binding</keyword>
<dbReference type="InterPro" id="IPR001650">
    <property type="entry name" value="Helicase_C-like"/>
</dbReference>
<dbReference type="Pfam" id="PF00270">
    <property type="entry name" value="DEAD"/>
    <property type="match status" value="2"/>
</dbReference>